<dbReference type="PROSITE" id="PS00719">
    <property type="entry name" value="GLYCOSYL_HYDROL_F2_1"/>
    <property type="match status" value="1"/>
</dbReference>
<comment type="similarity">
    <text evidence="2 8">Belongs to the glycosyl hydrolase 2 family.</text>
</comment>
<dbReference type="InterPro" id="IPR032312">
    <property type="entry name" value="LacZ_4"/>
</dbReference>
<dbReference type="SUPFAM" id="SSF49785">
    <property type="entry name" value="Galactose-binding domain-like"/>
    <property type="match status" value="1"/>
</dbReference>
<dbReference type="InterPro" id="IPR006104">
    <property type="entry name" value="Glyco_hydro_2_N"/>
</dbReference>
<dbReference type="PANTHER" id="PTHR46323:SF2">
    <property type="entry name" value="BETA-GALACTOSIDASE"/>
    <property type="match status" value="1"/>
</dbReference>
<dbReference type="GO" id="GO:0004565">
    <property type="term" value="F:beta-galactosidase activity"/>
    <property type="evidence" value="ECO:0007669"/>
    <property type="project" value="UniProtKB-EC"/>
</dbReference>
<keyword evidence="6 8" id="KW-0326">Glycosidase</keyword>
<dbReference type="SUPFAM" id="SSF51445">
    <property type="entry name" value="(Trans)glycosidases"/>
    <property type="match status" value="1"/>
</dbReference>
<evidence type="ECO:0000256" key="7">
    <source>
        <dbReference type="ARBA" id="ARBA00032230"/>
    </source>
</evidence>
<dbReference type="InterPro" id="IPR017853">
    <property type="entry name" value="GH"/>
</dbReference>
<dbReference type="Proteomes" id="UP000305778">
    <property type="component" value="Unassembled WGS sequence"/>
</dbReference>
<dbReference type="InterPro" id="IPR004199">
    <property type="entry name" value="B-gal_small/dom_5"/>
</dbReference>
<dbReference type="EC" id="3.2.1.23" evidence="3 8"/>
<dbReference type="InterPro" id="IPR006103">
    <property type="entry name" value="Glyco_hydro_2_cat"/>
</dbReference>
<dbReference type="Pfam" id="PF00703">
    <property type="entry name" value="Glyco_hydro_2"/>
    <property type="match status" value="1"/>
</dbReference>
<dbReference type="InterPro" id="IPR036156">
    <property type="entry name" value="Beta-gal/glucu_dom_sf"/>
</dbReference>
<comment type="caution">
    <text evidence="10">The sequence shown here is derived from an EMBL/GenBank/DDBJ whole genome shotgun (WGS) entry which is preliminary data.</text>
</comment>
<dbReference type="GO" id="GO:0005990">
    <property type="term" value="P:lactose catabolic process"/>
    <property type="evidence" value="ECO:0007669"/>
    <property type="project" value="TreeGrafter"/>
</dbReference>
<dbReference type="AlphaFoldDB" id="A0A4U0SJW0"/>
<evidence type="ECO:0000256" key="1">
    <source>
        <dbReference type="ARBA" id="ARBA00001412"/>
    </source>
</evidence>
<comment type="catalytic activity">
    <reaction evidence="1 8">
        <text>Hydrolysis of terminal non-reducing beta-D-galactose residues in beta-D-galactosides.</text>
        <dbReference type="EC" id="3.2.1.23"/>
    </reaction>
</comment>
<gene>
    <name evidence="10" type="ORF">FCI23_20425</name>
</gene>
<protein>
    <recommendedName>
        <fullName evidence="4 8">Beta-galactosidase</fullName>
        <ecNumber evidence="3 8">3.2.1.23</ecNumber>
    </recommendedName>
    <alternativeName>
        <fullName evidence="7 8">Lactase</fullName>
    </alternativeName>
</protein>
<evidence type="ECO:0000256" key="3">
    <source>
        <dbReference type="ARBA" id="ARBA00012756"/>
    </source>
</evidence>
<dbReference type="PRINTS" id="PR00132">
    <property type="entry name" value="GLHYDRLASE2"/>
</dbReference>
<dbReference type="OrthoDB" id="9762066at2"/>
<dbReference type="InterPro" id="IPR050347">
    <property type="entry name" value="Bact_Beta-galactosidase"/>
</dbReference>
<evidence type="ECO:0000256" key="4">
    <source>
        <dbReference type="ARBA" id="ARBA00013303"/>
    </source>
</evidence>
<proteinExistence type="inferred from homology"/>
<dbReference type="SUPFAM" id="SSF49303">
    <property type="entry name" value="beta-Galactosidase/glucuronidase domain"/>
    <property type="match status" value="2"/>
</dbReference>
<keyword evidence="11" id="KW-1185">Reference proteome</keyword>
<evidence type="ECO:0000256" key="8">
    <source>
        <dbReference type="RuleBase" id="RU361154"/>
    </source>
</evidence>
<dbReference type="SUPFAM" id="SSF74650">
    <property type="entry name" value="Galactose mutarotase-like"/>
    <property type="match status" value="1"/>
</dbReference>
<evidence type="ECO:0000256" key="6">
    <source>
        <dbReference type="ARBA" id="ARBA00023295"/>
    </source>
</evidence>
<evidence type="ECO:0000256" key="5">
    <source>
        <dbReference type="ARBA" id="ARBA00022801"/>
    </source>
</evidence>
<dbReference type="InterPro" id="IPR011013">
    <property type="entry name" value="Gal_mutarotase_sf_dom"/>
</dbReference>
<sequence>MHAVIRPDTVSPALPLDGSWRFQLLPAPEAPLAGRWAEIDVPGCWTVQDFDDIHGVNDLPQYTNIQMPWPELPPRVPAANPTGVFERDLDLPAEWAGRRIVLHIGAAESVLTATFNGTPVGIGKDSHLAGEFDVTDAARPGERNTVRLTVVKWSDATFIEDQDQWWHGGITRPVRLYATNPLHLADVQITADASGGLSVALSVRTTADGGILPSGWTVSGVLETASGPLEIAADQDFADACTASGRVSDFLGEARLNAAVPAVQPWSAEIPALYDLTVRLHHPDGTLADESRQRIGFRDVKIAGTDLLVNGVRVYIRGVNRHDFHPLTGRVVTPDDLRADLNLLKAYGFNAVRTSHYPPDPALLGLTDELGFYVVDEADIESHEHAHEIADDPRYLAAFTDRVSRMALRDKNHPSIIIWSLGNESDYGANHDAAAGWLRRYDPTRPIQYEGAIKDDEGHWDKPQTASDILCPMYASIEAITAHARSGRQTMPLIQCEYSHAMGNSNGTLAEYWQAIESTPGLQGGFIWEFWDHGILQRLDGKDGKAPGRPAGPAADPAAYADGVTAPGYRWAYGGDFGDTPNDGNFCADGVVFPDRTPKPAMAEHRELAAPVRLELTPEGEVRVTNHQHFRDLSWLTAQWRLEAGGTAPADLPDLAPGASAVIPLPPVAEALATLRVTSADGTLVCTPQLTLRPDDRDLLTRADAVGISSVSPIPLDDDGLLVHPLFASAPTLSVWRAPTDNDRWGGIAERWQAQGLDAVQRKLVSVERRAGRVAVLAEYTTDCAGTIRHEQVITPLVRADGLSGLLIEETAVLPDALTDVPRVGTVFETVPGLTTLDWYGHGPGETYPDRRASDPVGHHRSSVDALFTPYLRPQESGGRNAVRHFALAGPGVAGATIHLDAPRQVSVTRYRAADLAAAAHHDELVPRAACVVHLDAAHRGLGTASCGPDTLPRYLIGPGTYHWSWTLFPA</sequence>
<organism evidence="10 11">
    <name type="scientific">Actinacidiphila oryziradicis</name>
    <dbReference type="NCBI Taxonomy" id="2571141"/>
    <lineage>
        <taxon>Bacteria</taxon>
        <taxon>Bacillati</taxon>
        <taxon>Actinomycetota</taxon>
        <taxon>Actinomycetes</taxon>
        <taxon>Kitasatosporales</taxon>
        <taxon>Streptomycetaceae</taxon>
        <taxon>Actinacidiphila</taxon>
    </lineage>
</organism>
<dbReference type="PANTHER" id="PTHR46323">
    <property type="entry name" value="BETA-GALACTOSIDASE"/>
    <property type="match status" value="1"/>
</dbReference>
<dbReference type="GO" id="GO:0030246">
    <property type="term" value="F:carbohydrate binding"/>
    <property type="evidence" value="ECO:0007669"/>
    <property type="project" value="InterPro"/>
</dbReference>
<dbReference type="Pfam" id="PF02836">
    <property type="entry name" value="Glyco_hydro_2_C"/>
    <property type="match status" value="1"/>
</dbReference>
<dbReference type="InterPro" id="IPR008979">
    <property type="entry name" value="Galactose-bd-like_sf"/>
</dbReference>
<dbReference type="InterPro" id="IPR006102">
    <property type="entry name" value="Ig-like_GH2"/>
</dbReference>
<dbReference type="EMBL" id="SUMC01000019">
    <property type="protein sequence ID" value="TKA09866.1"/>
    <property type="molecule type" value="Genomic_DNA"/>
</dbReference>
<feature type="domain" description="Beta galactosidase small chain/" evidence="9">
    <location>
        <begin position="707"/>
        <end position="969"/>
    </location>
</feature>
<reference evidence="10 11" key="1">
    <citation type="submission" date="2019-04" db="EMBL/GenBank/DDBJ databases">
        <title>Streptomyces oryziradicis sp. nov., a novel actinomycete isolated from rhizosphere soil of rice (Oryza sativa L.).</title>
        <authorList>
            <person name="Li C."/>
        </authorList>
    </citation>
    <scope>NUCLEOTIDE SEQUENCE [LARGE SCALE GENOMIC DNA]</scope>
    <source>
        <strain evidence="10 11">NEAU-C40</strain>
    </source>
</reference>
<dbReference type="Pfam" id="PF02837">
    <property type="entry name" value="Glyco_hydro_2_N"/>
    <property type="match status" value="1"/>
</dbReference>
<dbReference type="Pfam" id="PF16353">
    <property type="entry name" value="LacZ_4"/>
    <property type="match status" value="1"/>
</dbReference>
<dbReference type="InterPro" id="IPR023230">
    <property type="entry name" value="Glyco_hydro_2_CS"/>
</dbReference>
<dbReference type="GO" id="GO:0009341">
    <property type="term" value="C:beta-galactosidase complex"/>
    <property type="evidence" value="ECO:0007669"/>
    <property type="project" value="InterPro"/>
</dbReference>
<dbReference type="InterPro" id="IPR006101">
    <property type="entry name" value="Glyco_hydro_2"/>
</dbReference>
<keyword evidence="5 8" id="KW-0378">Hydrolase</keyword>
<dbReference type="Gene3D" id="2.60.120.260">
    <property type="entry name" value="Galactose-binding domain-like"/>
    <property type="match status" value="1"/>
</dbReference>
<accession>A0A4U0SJW0</accession>
<evidence type="ECO:0000259" key="9">
    <source>
        <dbReference type="SMART" id="SM01038"/>
    </source>
</evidence>
<evidence type="ECO:0000256" key="2">
    <source>
        <dbReference type="ARBA" id="ARBA00007401"/>
    </source>
</evidence>
<name>A0A4U0SJW0_9ACTN</name>
<dbReference type="InterPro" id="IPR023232">
    <property type="entry name" value="Glyco_hydro_2_AS"/>
</dbReference>
<dbReference type="PROSITE" id="PS00608">
    <property type="entry name" value="GLYCOSYL_HYDROL_F2_2"/>
    <property type="match status" value="1"/>
</dbReference>
<dbReference type="Gene3D" id="3.20.20.80">
    <property type="entry name" value="Glycosidases"/>
    <property type="match status" value="1"/>
</dbReference>
<dbReference type="SMART" id="SM01038">
    <property type="entry name" value="Bgal_small_N"/>
    <property type="match status" value="1"/>
</dbReference>
<dbReference type="Gene3D" id="2.60.40.10">
    <property type="entry name" value="Immunoglobulins"/>
    <property type="match status" value="2"/>
</dbReference>
<evidence type="ECO:0000313" key="11">
    <source>
        <dbReference type="Proteomes" id="UP000305778"/>
    </source>
</evidence>
<dbReference type="InterPro" id="IPR013783">
    <property type="entry name" value="Ig-like_fold"/>
</dbReference>
<dbReference type="InterPro" id="IPR014718">
    <property type="entry name" value="GH-type_carb-bd"/>
</dbReference>
<dbReference type="Gene3D" id="2.70.98.10">
    <property type="match status" value="1"/>
</dbReference>
<evidence type="ECO:0000313" key="10">
    <source>
        <dbReference type="EMBL" id="TKA09866.1"/>
    </source>
</evidence>
<dbReference type="Pfam" id="PF02929">
    <property type="entry name" value="Bgal_small_N"/>
    <property type="match status" value="1"/>
</dbReference>